<dbReference type="EMBL" id="CP097501">
    <property type="protein sequence ID" value="URD68422.1"/>
    <property type="molecule type" value="Genomic_DNA"/>
</dbReference>
<name>A0AAE9KZ48_9NEIS</name>
<dbReference type="AlphaFoldDB" id="A0AAE9KZ48"/>
<organism evidence="1 2">
    <name type="scientific">Conchiformibius steedae DSM 2580</name>
    <dbReference type="NCBI Taxonomy" id="1121352"/>
    <lineage>
        <taxon>Bacteria</taxon>
        <taxon>Pseudomonadati</taxon>
        <taxon>Pseudomonadota</taxon>
        <taxon>Betaproteobacteria</taxon>
        <taxon>Neisseriales</taxon>
        <taxon>Neisseriaceae</taxon>
        <taxon>Conchiformibius</taxon>
    </lineage>
</organism>
<dbReference type="RefSeq" id="WP_027022337.1">
    <property type="nucleotide sequence ID" value="NZ_CP097501.1"/>
</dbReference>
<reference evidence="1" key="1">
    <citation type="submission" date="2022-05" db="EMBL/GenBank/DDBJ databases">
        <title>Alysiella filiformis genome sequencing.</title>
        <authorList>
            <person name="Viehboeck T."/>
        </authorList>
    </citation>
    <scope>NUCLEOTIDE SEQUENCE</scope>
    <source>
        <strain evidence="1">DSM 2580</strain>
    </source>
</reference>
<sequence length="128" mass="15427">MYKIQSYFPLYYHGDMPVYEYMEFETAEEAKEFLDNLDVPFDWDRRIFTLDDNFHTVYLDDDLQKYYYFPEGDVSIYGAESYEEACEMLEDNTYLDLDSLTSLGLEPVEDVYGPFCYKDFCFLDESYE</sequence>
<accession>A0AAE9KZ48</accession>
<protein>
    <submittedName>
        <fullName evidence="1">Uncharacterized protein</fullName>
    </submittedName>
</protein>
<gene>
    <name evidence="1" type="ORF">LNQ82_04555</name>
</gene>
<evidence type="ECO:0000313" key="1">
    <source>
        <dbReference type="EMBL" id="URD68422.1"/>
    </source>
</evidence>
<evidence type="ECO:0000313" key="2">
    <source>
        <dbReference type="Proteomes" id="UP001056819"/>
    </source>
</evidence>
<proteinExistence type="predicted"/>
<dbReference type="Proteomes" id="UP001056819">
    <property type="component" value="Chromosome"/>
</dbReference>